<dbReference type="PROSITE" id="PS50011">
    <property type="entry name" value="PROTEIN_KINASE_DOM"/>
    <property type="match status" value="1"/>
</dbReference>
<dbReference type="InterPro" id="IPR050117">
    <property type="entry name" value="MAPK"/>
</dbReference>
<evidence type="ECO:0000256" key="1">
    <source>
        <dbReference type="ARBA" id="ARBA00022527"/>
    </source>
</evidence>
<keyword evidence="1 7" id="KW-0723">Serine/threonine-protein kinase</keyword>
<evidence type="ECO:0000256" key="7">
    <source>
        <dbReference type="RuleBase" id="RU000304"/>
    </source>
</evidence>
<dbReference type="GO" id="GO:0004674">
    <property type="term" value="F:protein serine/threonine kinase activity"/>
    <property type="evidence" value="ECO:0007669"/>
    <property type="project" value="UniProtKB-KW"/>
</dbReference>
<dbReference type="CDD" id="cd07834">
    <property type="entry name" value="STKc_MAPK"/>
    <property type="match status" value="1"/>
</dbReference>
<evidence type="ECO:0000256" key="6">
    <source>
        <dbReference type="PROSITE-ProRule" id="PRU10141"/>
    </source>
</evidence>
<sequence length="441" mass="50223">MVVSILSPVELCPSSEYNAEQDKKRNMYIVEVGMDREVFHIPIYYSIARYIGRGSYGVVCAATNTITKEAVAIKKNISIFPWGIDFEDDGDLDHLVLEANSLLEGIISSPLRGNNLSGTNSKKCSYYSITTQKRILRELKILHSFNHPNVISLRDVVAPPSLKEFSDVYLVTELMSCDLRDILRSKQPLTNEHIKFIMYQILLGLHYIHSAKIIHRDLKPENILINAECMVKICDLGLARGIQQQEPTFKDSQEDDVFGELTTYVQTRYYRAPEVILNYEKISQETDCWSIGCIFAELLSPDRKILFPGLSTMDQLQSVISTIGTPHLSKVRGSKEGLEYFKSLPYIAPVELSCKFPSADPLAVDLLKQLLQFDYRDRYSALQALKHPYFCTIYDGANVYEAEQAFDFGYEASLGEDMVSIKKMCYDTLTQINTSRKRFNK</sequence>
<feature type="binding site" evidence="6">
    <location>
        <position position="75"/>
    </location>
    <ligand>
        <name>ATP</name>
        <dbReference type="ChEBI" id="CHEBI:30616"/>
    </ligand>
</feature>
<dbReference type="Gene3D" id="3.30.200.20">
    <property type="entry name" value="Phosphorylase Kinase, domain 1"/>
    <property type="match status" value="2"/>
</dbReference>
<organism evidence="9 10">
    <name type="scientific">Acrasis kona</name>
    <dbReference type="NCBI Taxonomy" id="1008807"/>
    <lineage>
        <taxon>Eukaryota</taxon>
        <taxon>Discoba</taxon>
        <taxon>Heterolobosea</taxon>
        <taxon>Tetramitia</taxon>
        <taxon>Eutetramitia</taxon>
        <taxon>Acrasidae</taxon>
        <taxon>Acrasis</taxon>
    </lineage>
</organism>
<dbReference type="InterPro" id="IPR000719">
    <property type="entry name" value="Prot_kinase_dom"/>
</dbReference>
<dbReference type="AlphaFoldDB" id="A0AAW2ZPQ4"/>
<dbReference type="FunFam" id="1.10.510.10:FF:000624">
    <property type="entry name" value="Mitogen-activated protein kinase"/>
    <property type="match status" value="1"/>
</dbReference>
<dbReference type="InterPro" id="IPR011009">
    <property type="entry name" value="Kinase-like_dom_sf"/>
</dbReference>
<dbReference type="SUPFAM" id="SSF56112">
    <property type="entry name" value="Protein kinase-like (PK-like)"/>
    <property type="match status" value="1"/>
</dbReference>
<feature type="domain" description="Protein kinase" evidence="8">
    <location>
        <begin position="45"/>
        <end position="390"/>
    </location>
</feature>
<comment type="caution">
    <text evidence="9">The sequence shown here is derived from an EMBL/GenBank/DDBJ whole genome shotgun (WGS) entry which is preliminary data.</text>
</comment>
<proteinExistence type="inferred from homology"/>
<keyword evidence="5 6" id="KW-0067">ATP-binding</keyword>
<evidence type="ECO:0000256" key="2">
    <source>
        <dbReference type="ARBA" id="ARBA00022679"/>
    </source>
</evidence>
<dbReference type="Gene3D" id="1.10.510.10">
    <property type="entry name" value="Transferase(Phosphotransferase) domain 1"/>
    <property type="match status" value="1"/>
</dbReference>
<comment type="similarity">
    <text evidence="7">Belongs to the protein kinase superfamily.</text>
</comment>
<accession>A0AAW2ZPQ4</accession>
<evidence type="ECO:0000259" key="8">
    <source>
        <dbReference type="PROSITE" id="PS50011"/>
    </source>
</evidence>
<dbReference type="PROSITE" id="PS00107">
    <property type="entry name" value="PROTEIN_KINASE_ATP"/>
    <property type="match status" value="1"/>
</dbReference>
<dbReference type="InterPro" id="IPR017441">
    <property type="entry name" value="Protein_kinase_ATP_BS"/>
</dbReference>
<dbReference type="InterPro" id="IPR008271">
    <property type="entry name" value="Ser/Thr_kinase_AS"/>
</dbReference>
<keyword evidence="4 9" id="KW-0418">Kinase</keyword>
<dbReference type="GO" id="GO:0005524">
    <property type="term" value="F:ATP binding"/>
    <property type="evidence" value="ECO:0007669"/>
    <property type="project" value="UniProtKB-UniRule"/>
</dbReference>
<evidence type="ECO:0000313" key="9">
    <source>
        <dbReference type="EMBL" id="KAL0490642.1"/>
    </source>
</evidence>
<keyword evidence="2" id="KW-0808">Transferase</keyword>
<gene>
    <name evidence="9" type="ORF">AKO1_003971</name>
</gene>
<evidence type="ECO:0000313" key="10">
    <source>
        <dbReference type="Proteomes" id="UP001431209"/>
    </source>
</evidence>
<keyword evidence="3 6" id="KW-0547">Nucleotide-binding</keyword>
<reference evidence="9 10" key="1">
    <citation type="submission" date="2024-03" db="EMBL/GenBank/DDBJ databases">
        <title>The Acrasis kona genome and developmental transcriptomes reveal deep origins of eukaryotic multicellular pathways.</title>
        <authorList>
            <person name="Sheikh S."/>
            <person name="Fu C.-J."/>
            <person name="Brown M.W."/>
            <person name="Baldauf S.L."/>
        </authorList>
    </citation>
    <scope>NUCLEOTIDE SEQUENCE [LARGE SCALE GENOMIC DNA]</scope>
    <source>
        <strain evidence="9 10">ATCC MYA-3509</strain>
    </source>
</reference>
<evidence type="ECO:0000256" key="4">
    <source>
        <dbReference type="ARBA" id="ARBA00022777"/>
    </source>
</evidence>
<keyword evidence="10" id="KW-1185">Reference proteome</keyword>
<dbReference type="PROSITE" id="PS00108">
    <property type="entry name" value="PROTEIN_KINASE_ST"/>
    <property type="match status" value="1"/>
</dbReference>
<evidence type="ECO:0000256" key="3">
    <source>
        <dbReference type="ARBA" id="ARBA00022741"/>
    </source>
</evidence>
<dbReference type="PANTHER" id="PTHR24055">
    <property type="entry name" value="MITOGEN-ACTIVATED PROTEIN KINASE"/>
    <property type="match status" value="1"/>
</dbReference>
<protein>
    <submittedName>
        <fullName evidence="9">Mitogen-activated protein kinase</fullName>
    </submittedName>
</protein>
<dbReference type="Proteomes" id="UP001431209">
    <property type="component" value="Unassembled WGS sequence"/>
</dbReference>
<evidence type="ECO:0000256" key="5">
    <source>
        <dbReference type="ARBA" id="ARBA00022840"/>
    </source>
</evidence>
<dbReference type="SMART" id="SM00220">
    <property type="entry name" value="S_TKc"/>
    <property type="match status" value="1"/>
</dbReference>
<name>A0AAW2ZPQ4_9EUKA</name>
<dbReference type="Pfam" id="PF00069">
    <property type="entry name" value="Pkinase"/>
    <property type="match status" value="1"/>
</dbReference>
<dbReference type="EMBL" id="JAOPGA020001708">
    <property type="protein sequence ID" value="KAL0490642.1"/>
    <property type="molecule type" value="Genomic_DNA"/>
</dbReference>